<dbReference type="SMART" id="SM00342">
    <property type="entry name" value="HTH_ARAC"/>
    <property type="match status" value="1"/>
</dbReference>
<dbReference type="Pfam" id="PF12833">
    <property type="entry name" value="HTH_18"/>
    <property type="match status" value="1"/>
</dbReference>
<dbReference type="InterPro" id="IPR009057">
    <property type="entry name" value="Homeodomain-like_sf"/>
</dbReference>
<keyword evidence="1" id="KW-0805">Transcription regulation</keyword>
<evidence type="ECO:0000313" key="6">
    <source>
        <dbReference type="Proteomes" id="UP001214250"/>
    </source>
</evidence>
<gene>
    <name evidence="5" type="ORF">PQO03_16290</name>
</gene>
<name>A0ABY7W0B4_9BACT</name>
<dbReference type="PROSITE" id="PS01124">
    <property type="entry name" value="HTH_ARAC_FAMILY_2"/>
    <property type="match status" value="1"/>
</dbReference>
<dbReference type="InterPro" id="IPR018060">
    <property type="entry name" value="HTH_AraC"/>
</dbReference>
<evidence type="ECO:0000256" key="2">
    <source>
        <dbReference type="ARBA" id="ARBA00023125"/>
    </source>
</evidence>
<keyword evidence="6" id="KW-1185">Reference proteome</keyword>
<dbReference type="PANTHER" id="PTHR43280">
    <property type="entry name" value="ARAC-FAMILY TRANSCRIPTIONAL REGULATOR"/>
    <property type="match status" value="1"/>
</dbReference>
<protein>
    <submittedName>
        <fullName evidence="5">AraC family transcriptional regulator</fullName>
    </submittedName>
</protein>
<reference evidence="5 6" key="1">
    <citation type="submission" date="2023-02" db="EMBL/GenBank/DDBJ databases">
        <title>Genome sequence of Lentisphaera profundi SAORIC-696.</title>
        <authorList>
            <person name="Kim e."/>
            <person name="Cho J.-C."/>
            <person name="Choi A."/>
            <person name="Kang I."/>
        </authorList>
    </citation>
    <scope>NUCLEOTIDE SEQUENCE [LARGE SCALE GENOMIC DNA]</scope>
    <source>
        <strain evidence="5 6">SAORIC-696</strain>
    </source>
</reference>
<dbReference type="PANTHER" id="PTHR43280:SF2">
    <property type="entry name" value="HTH-TYPE TRANSCRIPTIONAL REGULATOR EXSA"/>
    <property type="match status" value="1"/>
</dbReference>
<dbReference type="EMBL" id="CP117812">
    <property type="protein sequence ID" value="WDE99397.1"/>
    <property type="molecule type" value="Genomic_DNA"/>
</dbReference>
<keyword evidence="3" id="KW-0804">Transcription</keyword>
<dbReference type="RefSeq" id="WP_274154254.1">
    <property type="nucleotide sequence ID" value="NZ_CP117812.1"/>
</dbReference>
<sequence length="294" mass="33976">MKQVDTTSPKAHSRLKSLLENKSSLTIMAISNNFRVQLANIYHSQIGPEWDSNGKSQSDYLHHIEIPISGHRQVIHQKNTLDIRPESSYFMPGNTPVVRRHLQSGRSLWLTFRCEYLPGVDPLLDWAERRPMKITSFDLSYLKQWLNPDYQLNSNNLLLLRTQVEACLTELLPSLSELISQHLATHSQFESIFQYIEENLSADLRISDLANIYGCSAHAFSQSFSSVINCTPKEYLNRRLNQLAIELLIGSELNIKEIAYRLRFGDEFYFSRFFKKLNGVSPAIYRKKIHSPMI</sequence>
<dbReference type="Gene3D" id="1.10.10.60">
    <property type="entry name" value="Homeodomain-like"/>
    <property type="match status" value="2"/>
</dbReference>
<feature type="domain" description="HTH araC/xylS-type" evidence="4">
    <location>
        <begin position="190"/>
        <end position="288"/>
    </location>
</feature>
<accession>A0ABY7W0B4</accession>
<dbReference type="PROSITE" id="PS00041">
    <property type="entry name" value="HTH_ARAC_FAMILY_1"/>
    <property type="match status" value="1"/>
</dbReference>
<organism evidence="5 6">
    <name type="scientific">Lentisphaera profundi</name>
    <dbReference type="NCBI Taxonomy" id="1658616"/>
    <lineage>
        <taxon>Bacteria</taxon>
        <taxon>Pseudomonadati</taxon>
        <taxon>Lentisphaerota</taxon>
        <taxon>Lentisphaeria</taxon>
        <taxon>Lentisphaerales</taxon>
        <taxon>Lentisphaeraceae</taxon>
        <taxon>Lentisphaera</taxon>
    </lineage>
</organism>
<dbReference type="InterPro" id="IPR018062">
    <property type="entry name" value="HTH_AraC-typ_CS"/>
</dbReference>
<dbReference type="SUPFAM" id="SSF46689">
    <property type="entry name" value="Homeodomain-like"/>
    <property type="match status" value="2"/>
</dbReference>
<evidence type="ECO:0000256" key="3">
    <source>
        <dbReference type="ARBA" id="ARBA00023163"/>
    </source>
</evidence>
<proteinExistence type="predicted"/>
<evidence type="ECO:0000313" key="5">
    <source>
        <dbReference type="EMBL" id="WDE99397.1"/>
    </source>
</evidence>
<evidence type="ECO:0000259" key="4">
    <source>
        <dbReference type="PROSITE" id="PS01124"/>
    </source>
</evidence>
<dbReference type="Proteomes" id="UP001214250">
    <property type="component" value="Chromosome 2"/>
</dbReference>
<keyword evidence="2" id="KW-0238">DNA-binding</keyword>
<evidence type="ECO:0000256" key="1">
    <source>
        <dbReference type="ARBA" id="ARBA00023015"/>
    </source>
</evidence>